<feature type="region of interest" description="Disordered" evidence="1">
    <location>
        <begin position="1"/>
        <end position="44"/>
    </location>
</feature>
<organism evidence="2 3">
    <name type="scientific">Levilactobacillus angrenensis</name>
    <dbReference type="NCBI Taxonomy" id="2486020"/>
    <lineage>
        <taxon>Bacteria</taxon>
        <taxon>Bacillati</taxon>
        <taxon>Bacillota</taxon>
        <taxon>Bacilli</taxon>
        <taxon>Lactobacillales</taxon>
        <taxon>Lactobacillaceae</taxon>
        <taxon>Levilactobacillus</taxon>
    </lineage>
</organism>
<gene>
    <name evidence="2" type="ORF">ACFP1M_02015</name>
</gene>
<keyword evidence="3" id="KW-1185">Reference proteome</keyword>
<evidence type="ECO:0000313" key="3">
    <source>
        <dbReference type="Proteomes" id="UP001596258"/>
    </source>
</evidence>
<feature type="compositionally biased region" description="Polar residues" evidence="1">
    <location>
        <begin position="1"/>
        <end position="18"/>
    </location>
</feature>
<dbReference type="EMBL" id="JBHSSO010000008">
    <property type="protein sequence ID" value="MFC6288989.1"/>
    <property type="molecule type" value="Genomic_DNA"/>
</dbReference>
<name>A0ABW1U5Z7_9LACO</name>
<feature type="compositionally biased region" description="Basic and acidic residues" evidence="1">
    <location>
        <begin position="20"/>
        <end position="34"/>
    </location>
</feature>
<protein>
    <submittedName>
        <fullName evidence="2">Uncharacterized protein</fullName>
    </submittedName>
</protein>
<accession>A0ABW1U5Z7</accession>
<comment type="caution">
    <text evidence="2">The sequence shown here is derived from an EMBL/GenBank/DDBJ whole genome shotgun (WGS) entry which is preliminary data.</text>
</comment>
<dbReference type="Proteomes" id="UP001596258">
    <property type="component" value="Unassembled WGS sequence"/>
</dbReference>
<dbReference type="RefSeq" id="WP_125575724.1">
    <property type="nucleotide sequence ID" value="NZ_JBHSSO010000008.1"/>
</dbReference>
<reference evidence="3" key="1">
    <citation type="journal article" date="2019" name="Int. J. Syst. Evol. Microbiol.">
        <title>The Global Catalogue of Microorganisms (GCM) 10K type strain sequencing project: providing services to taxonomists for standard genome sequencing and annotation.</title>
        <authorList>
            <consortium name="The Broad Institute Genomics Platform"/>
            <consortium name="The Broad Institute Genome Sequencing Center for Infectious Disease"/>
            <person name="Wu L."/>
            <person name="Ma J."/>
        </authorList>
    </citation>
    <scope>NUCLEOTIDE SEQUENCE [LARGE SCALE GENOMIC DNA]</scope>
    <source>
        <strain evidence="3">CCM 8893</strain>
    </source>
</reference>
<proteinExistence type="predicted"/>
<sequence length="174" mass="18784">MQAIDNSVTTETPASTTPVKPDEGKKPADKEKPQSKPSVSVVHVTDTQTAQDKITKAHEKLVTAKTELERISNFSYNKDTFDSFVKYAKAQHKTLTGKQADKDAFVALQGKTPYKAGNSDAKTSFANFIDGLPQNPAAYKAVIDYGNVLDNWNEISTVVTTMPGLTPTAAPAHA</sequence>
<evidence type="ECO:0000313" key="2">
    <source>
        <dbReference type="EMBL" id="MFC6288989.1"/>
    </source>
</evidence>
<evidence type="ECO:0000256" key="1">
    <source>
        <dbReference type="SAM" id="MobiDB-lite"/>
    </source>
</evidence>